<dbReference type="InterPro" id="IPR002559">
    <property type="entry name" value="Transposase_11"/>
</dbReference>
<dbReference type="PANTHER" id="PTHR30007:SF1">
    <property type="entry name" value="BLR1914 PROTEIN"/>
    <property type="match status" value="1"/>
</dbReference>
<reference evidence="2 3" key="1">
    <citation type="journal article" date="2019" name="Int. J. Syst. Evol. Microbiol.">
        <title>The Global Catalogue of Microorganisms (GCM) 10K type strain sequencing project: providing services to taxonomists for standard genome sequencing and annotation.</title>
        <authorList>
            <consortium name="The Broad Institute Genomics Platform"/>
            <consortium name="The Broad Institute Genome Sequencing Center for Infectious Disease"/>
            <person name="Wu L."/>
            <person name="Ma J."/>
        </authorList>
    </citation>
    <scope>NUCLEOTIDE SEQUENCE [LARGE SCALE GENOMIC DNA]</scope>
    <source>
        <strain evidence="2 3">JCM 15313</strain>
    </source>
</reference>
<dbReference type="PANTHER" id="PTHR30007">
    <property type="entry name" value="PHP DOMAIN PROTEIN"/>
    <property type="match status" value="1"/>
</dbReference>
<keyword evidence="3" id="KW-1185">Reference proteome</keyword>
<gene>
    <name evidence="2" type="ORF">GCM10009799_48770</name>
</gene>
<dbReference type="EMBL" id="BAAAPC010000028">
    <property type="protein sequence ID" value="GAA2014746.1"/>
    <property type="molecule type" value="Genomic_DNA"/>
</dbReference>
<proteinExistence type="predicted"/>
<name>A0ABN2TP51_9ACTN</name>
<dbReference type="Proteomes" id="UP001501585">
    <property type="component" value="Unassembled WGS sequence"/>
</dbReference>
<comment type="caution">
    <text evidence="2">The sequence shown here is derived from an EMBL/GenBank/DDBJ whole genome shotgun (WGS) entry which is preliminary data.</text>
</comment>
<evidence type="ECO:0000313" key="3">
    <source>
        <dbReference type="Proteomes" id="UP001501585"/>
    </source>
</evidence>
<protein>
    <recommendedName>
        <fullName evidence="1">Transposase IS4-like domain-containing protein</fullName>
    </recommendedName>
</protein>
<organism evidence="2 3">
    <name type="scientific">Nocardiopsis rhodophaea</name>
    <dbReference type="NCBI Taxonomy" id="280238"/>
    <lineage>
        <taxon>Bacteria</taxon>
        <taxon>Bacillati</taxon>
        <taxon>Actinomycetota</taxon>
        <taxon>Actinomycetes</taxon>
        <taxon>Streptosporangiales</taxon>
        <taxon>Nocardiopsidaceae</taxon>
        <taxon>Nocardiopsis</taxon>
    </lineage>
</organism>
<sequence>MLEAAWAARGKRGRPQRRLDAVLADRGCDHGQYQRLVRETGNRLLIARRGGEHGPGLGTQRWVVERRFTLLHDFRRLRTRWEVQDDIHLASLRLGYALIRWRRLKSLR</sequence>
<feature type="domain" description="Transposase IS4-like" evidence="1">
    <location>
        <begin position="18"/>
        <end position="91"/>
    </location>
</feature>
<evidence type="ECO:0000259" key="1">
    <source>
        <dbReference type="Pfam" id="PF01609"/>
    </source>
</evidence>
<evidence type="ECO:0000313" key="2">
    <source>
        <dbReference type="EMBL" id="GAA2014746.1"/>
    </source>
</evidence>
<accession>A0ABN2TP51</accession>
<dbReference type="Pfam" id="PF01609">
    <property type="entry name" value="DDE_Tnp_1"/>
    <property type="match status" value="1"/>
</dbReference>